<sequence>MNLGDESNGIMDASRVGLIRLYPALKNIISGKVYGYIDENGTFIIEPKYEEASDFNELGIAIVRENDLTGVIDSNGEYVIEPIYESISLFEEGRAVYVLDSNVGVMDERGNRITKKNYNYIGNFNEGRAVVSVTEKDESYYGYIDRDGNEVVPTKYLMADEFKGGVALVRVKNGEYALIDSAGKIINTYNYEYVSQYGDGLMVFSKSFGGPYGYLDKAGNVVIKPVYKSATGFEGGIAVVSTEEVYNFKYGAIDLSGKYVFTPVYSEIKYLKEGKVALGMPLGDEINIGSSIYAIGEVTGNTLTSFKYLAVGNYENGLAYASDSLFTFFIDDSGSIVKNLPRVEGSGELKIKDNIVLADIDYLPYYLSKNGEIIYKPNETIELSDKYSVTRIKDKPNINYLIYYPQVNEVSNKKVEKEINIKLKKMSYFKPIDGEGTTDNVDIEPDDVLKYNYYGDFSVNFFKKDLLVIDISGYYYFFYAAHGMPNKKTPSIDLVTGQFYSLGDLFEGGVDWIQEINKIIDNMIKTDKQYDYVFKDAFKGIKIDEGFYIDENNLYIYFPPYEIGPYAAGVVTFKIPFNEIENIINKEGNFYKAFNQ</sequence>
<protein>
    <submittedName>
        <fullName evidence="2">WG repeat-containing protein</fullName>
    </submittedName>
</protein>
<dbReference type="Pfam" id="PF11738">
    <property type="entry name" value="DUF3298"/>
    <property type="match status" value="1"/>
</dbReference>
<dbReference type="InterPro" id="IPR021729">
    <property type="entry name" value="DUF3298"/>
</dbReference>
<proteinExistence type="predicted"/>
<dbReference type="EMBL" id="JACSRA010000008">
    <property type="protein sequence ID" value="MBD7910998.1"/>
    <property type="molecule type" value="Genomic_DNA"/>
</dbReference>
<organism evidence="2 3">
    <name type="scientific">Clostridium cibarium</name>
    <dbReference type="NCBI Taxonomy" id="2762247"/>
    <lineage>
        <taxon>Bacteria</taxon>
        <taxon>Bacillati</taxon>
        <taxon>Bacillota</taxon>
        <taxon>Clostridia</taxon>
        <taxon>Eubacteriales</taxon>
        <taxon>Clostridiaceae</taxon>
        <taxon>Clostridium</taxon>
    </lineage>
</organism>
<dbReference type="InterPro" id="IPR037126">
    <property type="entry name" value="PdaC/RsiV-like_sf"/>
</dbReference>
<evidence type="ECO:0000313" key="3">
    <source>
        <dbReference type="Proteomes" id="UP000627781"/>
    </source>
</evidence>
<keyword evidence="3" id="KW-1185">Reference proteome</keyword>
<dbReference type="Proteomes" id="UP000627781">
    <property type="component" value="Unassembled WGS sequence"/>
</dbReference>
<gene>
    <name evidence="2" type="ORF">H9661_06490</name>
</gene>
<dbReference type="InterPro" id="IPR032774">
    <property type="entry name" value="WG_beta_rep"/>
</dbReference>
<dbReference type="Pfam" id="PF14903">
    <property type="entry name" value="WG_beta_rep"/>
    <property type="match status" value="6"/>
</dbReference>
<comment type="caution">
    <text evidence="2">The sequence shown here is derived from an EMBL/GenBank/DDBJ whole genome shotgun (WGS) entry which is preliminary data.</text>
</comment>
<accession>A0ABR8PS60</accession>
<dbReference type="Gene3D" id="3.90.640.20">
    <property type="entry name" value="Heat-shock cognate protein, ATPase"/>
    <property type="match status" value="1"/>
</dbReference>
<dbReference type="RefSeq" id="WP_191767968.1">
    <property type="nucleotide sequence ID" value="NZ_JACSRA010000008.1"/>
</dbReference>
<dbReference type="Gene3D" id="3.30.565.40">
    <property type="entry name" value="Fervidobacterium nodosum Rt17-B1 like"/>
    <property type="match status" value="1"/>
</dbReference>
<dbReference type="PANTHER" id="PTHR37841:SF1">
    <property type="entry name" value="DUF3298 DOMAIN-CONTAINING PROTEIN"/>
    <property type="match status" value="1"/>
</dbReference>
<reference evidence="2 3" key="1">
    <citation type="submission" date="2020-08" db="EMBL/GenBank/DDBJ databases">
        <title>A Genomic Blueprint of the Chicken Gut Microbiome.</title>
        <authorList>
            <person name="Gilroy R."/>
            <person name="Ravi A."/>
            <person name="Getino M."/>
            <person name="Pursley I."/>
            <person name="Horton D.L."/>
            <person name="Alikhan N.-F."/>
            <person name="Baker D."/>
            <person name="Gharbi K."/>
            <person name="Hall N."/>
            <person name="Watson M."/>
            <person name="Adriaenssens E.M."/>
            <person name="Foster-Nyarko E."/>
            <person name="Jarju S."/>
            <person name="Secka A."/>
            <person name="Antonio M."/>
            <person name="Oren A."/>
            <person name="Chaudhuri R."/>
            <person name="La Ragione R.M."/>
            <person name="Hildebrand F."/>
            <person name="Pallen M.J."/>
        </authorList>
    </citation>
    <scope>NUCLEOTIDE SEQUENCE [LARGE SCALE GENOMIC DNA]</scope>
    <source>
        <strain evidence="2 3">Sa3CVN1</strain>
    </source>
</reference>
<feature type="domain" description="DUF3298" evidence="1">
    <location>
        <begin position="504"/>
        <end position="577"/>
    </location>
</feature>
<evidence type="ECO:0000259" key="1">
    <source>
        <dbReference type="Pfam" id="PF11738"/>
    </source>
</evidence>
<dbReference type="PANTHER" id="PTHR37841">
    <property type="entry name" value="GLR2918 PROTEIN"/>
    <property type="match status" value="1"/>
</dbReference>
<evidence type="ECO:0000313" key="2">
    <source>
        <dbReference type="EMBL" id="MBD7910998.1"/>
    </source>
</evidence>
<name>A0ABR8PS60_9CLOT</name>